<sequence length="210" mass="24832">MRRVDVVDAEHAPGAEYAYRRLFGEHRPHLHGRGVRPEHRVFIDVERVLHVARRMVFGDVEQLEVIFVKLDLRPFAHFKAHADEYIAYFAIHQRDRVQPARSRLDARRGHVNRLGREAQLLLQFPERTFLFADVRFDFGARLVHALAHLGPLLGRKLAHRAQDFRQLAFFAEEFNAQLLDRLLVFGKRERFERAFPDLFKFVHDDLSHQK</sequence>
<organism evidence="1">
    <name type="scientific">bioreactor metagenome</name>
    <dbReference type="NCBI Taxonomy" id="1076179"/>
    <lineage>
        <taxon>unclassified sequences</taxon>
        <taxon>metagenomes</taxon>
        <taxon>ecological metagenomes</taxon>
    </lineage>
</organism>
<dbReference type="EMBL" id="VSSQ01024821">
    <property type="protein sequence ID" value="MPM72572.1"/>
    <property type="molecule type" value="Genomic_DNA"/>
</dbReference>
<name>A0A645C4K0_9ZZZZ</name>
<proteinExistence type="predicted"/>
<accession>A0A645C4K0</accession>
<dbReference type="AlphaFoldDB" id="A0A645C4K0"/>
<protein>
    <submittedName>
        <fullName evidence="1">Uncharacterized protein</fullName>
    </submittedName>
</protein>
<gene>
    <name evidence="1" type="ORF">SDC9_119548</name>
</gene>
<comment type="caution">
    <text evidence="1">The sequence shown here is derived from an EMBL/GenBank/DDBJ whole genome shotgun (WGS) entry which is preliminary data.</text>
</comment>
<reference evidence="1" key="1">
    <citation type="submission" date="2019-08" db="EMBL/GenBank/DDBJ databases">
        <authorList>
            <person name="Kucharzyk K."/>
            <person name="Murdoch R.W."/>
            <person name="Higgins S."/>
            <person name="Loffler F."/>
        </authorList>
    </citation>
    <scope>NUCLEOTIDE SEQUENCE</scope>
</reference>
<evidence type="ECO:0000313" key="1">
    <source>
        <dbReference type="EMBL" id="MPM72572.1"/>
    </source>
</evidence>